<accession>A0ABR2F7B8</accession>
<proteinExistence type="predicted"/>
<name>A0ABR2F7B8_9ROSI</name>
<evidence type="ECO:0000313" key="2">
    <source>
        <dbReference type="EMBL" id="KAK8572908.1"/>
    </source>
</evidence>
<dbReference type="EMBL" id="JBBPBM010000008">
    <property type="protein sequence ID" value="KAK8572908.1"/>
    <property type="molecule type" value="Genomic_DNA"/>
</dbReference>
<feature type="region of interest" description="Disordered" evidence="1">
    <location>
        <begin position="20"/>
        <end position="39"/>
    </location>
</feature>
<dbReference type="Proteomes" id="UP001472677">
    <property type="component" value="Unassembled WGS sequence"/>
</dbReference>
<comment type="caution">
    <text evidence="2">The sequence shown here is derived from an EMBL/GenBank/DDBJ whole genome shotgun (WGS) entry which is preliminary data.</text>
</comment>
<organism evidence="2 3">
    <name type="scientific">Hibiscus sabdariffa</name>
    <name type="common">roselle</name>
    <dbReference type="NCBI Taxonomy" id="183260"/>
    <lineage>
        <taxon>Eukaryota</taxon>
        <taxon>Viridiplantae</taxon>
        <taxon>Streptophyta</taxon>
        <taxon>Embryophyta</taxon>
        <taxon>Tracheophyta</taxon>
        <taxon>Spermatophyta</taxon>
        <taxon>Magnoliopsida</taxon>
        <taxon>eudicotyledons</taxon>
        <taxon>Gunneridae</taxon>
        <taxon>Pentapetalae</taxon>
        <taxon>rosids</taxon>
        <taxon>malvids</taxon>
        <taxon>Malvales</taxon>
        <taxon>Malvaceae</taxon>
        <taxon>Malvoideae</taxon>
        <taxon>Hibiscus</taxon>
    </lineage>
</organism>
<sequence length="156" mass="17376">MTSSHHAPYALYNTRAVMDETKGRDPAREGDAEGRTSDWSEVITRDQEIGASHKKNAWLIKSSLLGLKKDLRVFRVGMLPCPLKSNPFFDGRRSAPCDRIFAFIGPSSPLLVLVGRSSSKGSSYHELVQVKLFLLRDKVLVSSPAPDESSFYSVKY</sequence>
<evidence type="ECO:0000313" key="3">
    <source>
        <dbReference type="Proteomes" id="UP001472677"/>
    </source>
</evidence>
<gene>
    <name evidence="2" type="ORF">V6N12_028948</name>
</gene>
<evidence type="ECO:0000256" key="1">
    <source>
        <dbReference type="SAM" id="MobiDB-lite"/>
    </source>
</evidence>
<protein>
    <submittedName>
        <fullName evidence="2">Uncharacterized protein</fullName>
    </submittedName>
</protein>
<keyword evidence="3" id="KW-1185">Reference proteome</keyword>
<reference evidence="2 3" key="1">
    <citation type="journal article" date="2024" name="G3 (Bethesda)">
        <title>Genome assembly of Hibiscus sabdariffa L. provides insights into metabolisms of medicinal natural products.</title>
        <authorList>
            <person name="Kim T."/>
        </authorList>
    </citation>
    <scope>NUCLEOTIDE SEQUENCE [LARGE SCALE GENOMIC DNA]</scope>
    <source>
        <strain evidence="2">TK-2024</strain>
        <tissue evidence="2">Old leaves</tissue>
    </source>
</reference>